<dbReference type="Proteomes" id="UP001442841">
    <property type="component" value="Chromosome"/>
</dbReference>
<dbReference type="InterPro" id="IPR009057">
    <property type="entry name" value="Homeodomain-like_sf"/>
</dbReference>
<evidence type="ECO:0000256" key="1">
    <source>
        <dbReference type="ARBA" id="ARBA00023015"/>
    </source>
</evidence>
<dbReference type="PANTHER" id="PTHR30055:SF234">
    <property type="entry name" value="HTH-TYPE TRANSCRIPTIONAL REGULATOR BETI"/>
    <property type="match status" value="1"/>
</dbReference>
<evidence type="ECO:0000256" key="3">
    <source>
        <dbReference type="ARBA" id="ARBA00023163"/>
    </source>
</evidence>
<organism evidence="7 8">
    <name type="scientific">Ammonicoccus fulvus</name>
    <dbReference type="NCBI Taxonomy" id="3138240"/>
    <lineage>
        <taxon>Bacteria</taxon>
        <taxon>Bacillati</taxon>
        <taxon>Actinomycetota</taxon>
        <taxon>Actinomycetes</taxon>
        <taxon>Propionibacteriales</taxon>
        <taxon>Propionibacteriaceae</taxon>
        <taxon>Ammonicoccus</taxon>
    </lineage>
</organism>
<feature type="domain" description="HTH tetR-type" evidence="6">
    <location>
        <begin position="29"/>
        <end position="89"/>
    </location>
</feature>
<name>A0ABZ3FN58_9ACTN</name>
<dbReference type="PROSITE" id="PS01081">
    <property type="entry name" value="HTH_TETR_1"/>
    <property type="match status" value="1"/>
</dbReference>
<sequence length="223" mass="23458">MTHPPTNTGPDPERTPTQPRPRRRGPRGDLDRAGLVAAATRVVDTQGLTGLTLRKVATEAGVTPTALYTYFVDMADVANAVGDAFLGSLGLPGILTGPGTPRVRLRAVLDRAHSALMDRPGMLALIASRPLAGPHSFAFNEALLRTLTEAGLPPERVRAGAYVLTCFLLGHLATTAPHESGAALERAREGLDPADYPLSFAPVPIDDPLPGAELLLDGILNAR</sequence>
<evidence type="ECO:0000256" key="4">
    <source>
        <dbReference type="PROSITE-ProRule" id="PRU00335"/>
    </source>
</evidence>
<dbReference type="RefSeq" id="WP_425307979.1">
    <property type="nucleotide sequence ID" value="NZ_CP154795.1"/>
</dbReference>
<dbReference type="InterPro" id="IPR004111">
    <property type="entry name" value="Repressor_TetR_C"/>
</dbReference>
<dbReference type="Gene3D" id="1.10.357.10">
    <property type="entry name" value="Tetracycline Repressor, domain 2"/>
    <property type="match status" value="1"/>
</dbReference>
<accession>A0ABZ3FN58</accession>
<dbReference type="SUPFAM" id="SSF46689">
    <property type="entry name" value="Homeodomain-like"/>
    <property type="match status" value="1"/>
</dbReference>
<gene>
    <name evidence="7" type="ORF">AADG42_04235</name>
</gene>
<proteinExistence type="predicted"/>
<dbReference type="InterPro" id="IPR023772">
    <property type="entry name" value="DNA-bd_HTH_TetR-type_CS"/>
</dbReference>
<keyword evidence="8" id="KW-1185">Reference proteome</keyword>
<evidence type="ECO:0000313" key="7">
    <source>
        <dbReference type="EMBL" id="XAN06549.1"/>
    </source>
</evidence>
<dbReference type="InterPro" id="IPR036271">
    <property type="entry name" value="Tet_transcr_reg_TetR-rel_C_sf"/>
</dbReference>
<feature type="region of interest" description="Disordered" evidence="5">
    <location>
        <begin position="1"/>
        <end position="31"/>
    </location>
</feature>
<dbReference type="InterPro" id="IPR001647">
    <property type="entry name" value="HTH_TetR"/>
</dbReference>
<dbReference type="InterPro" id="IPR050109">
    <property type="entry name" value="HTH-type_TetR-like_transc_reg"/>
</dbReference>
<dbReference type="SUPFAM" id="SSF48498">
    <property type="entry name" value="Tetracyclin repressor-like, C-terminal domain"/>
    <property type="match status" value="1"/>
</dbReference>
<dbReference type="Pfam" id="PF00440">
    <property type="entry name" value="TetR_N"/>
    <property type="match status" value="1"/>
</dbReference>
<keyword evidence="1" id="KW-0805">Transcription regulation</keyword>
<keyword evidence="2 4" id="KW-0238">DNA-binding</keyword>
<evidence type="ECO:0000256" key="2">
    <source>
        <dbReference type="ARBA" id="ARBA00023125"/>
    </source>
</evidence>
<feature type="DNA-binding region" description="H-T-H motif" evidence="4">
    <location>
        <begin position="52"/>
        <end position="71"/>
    </location>
</feature>
<evidence type="ECO:0000313" key="8">
    <source>
        <dbReference type="Proteomes" id="UP001442841"/>
    </source>
</evidence>
<reference evidence="7 8" key="1">
    <citation type="submission" date="2024-04" db="EMBL/GenBank/DDBJ databases">
        <title>Isolation of an actinomycete strain from pig manure.</title>
        <authorList>
            <person name="Gong T."/>
            <person name="Yu Z."/>
            <person name="An M."/>
            <person name="Wei C."/>
            <person name="Yang W."/>
            <person name="Liu L."/>
        </authorList>
    </citation>
    <scope>NUCLEOTIDE SEQUENCE [LARGE SCALE GENOMIC DNA]</scope>
    <source>
        <strain evidence="7 8">ZF39</strain>
    </source>
</reference>
<evidence type="ECO:0000256" key="5">
    <source>
        <dbReference type="SAM" id="MobiDB-lite"/>
    </source>
</evidence>
<dbReference type="Pfam" id="PF02909">
    <property type="entry name" value="TetR_C_1"/>
    <property type="match status" value="1"/>
</dbReference>
<dbReference type="PANTHER" id="PTHR30055">
    <property type="entry name" value="HTH-TYPE TRANSCRIPTIONAL REGULATOR RUTR"/>
    <property type="match status" value="1"/>
</dbReference>
<dbReference type="EMBL" id="CP154795">
    <property type="protein sequence ID" value="XAN06549.1"/>
    <property type="molecule type" value="Genomic_DNA"/>
</dbReference>
<protein>
    <submittedName>
        <fullName evidence="7">TetR/AcrR family transcriptional regulator</fullName>
    </submittedName>
</protein>
<dbReference type="PROSITE" id="PS50977">
    <property type="entry name" value="HTH_TETR_2"/>
    <property type="match status" value="1"/>
</dbReference>
<evidence type="ECO:0000259" key="6">
    <source>
        <dbReference type="PROSITE" id="PS50977"/>
    </source>
</evidence>
<keyword evidence="3" id="KW-0804">Transcription</keyword>